<dbReference type="Proteomes" id="UP001431783">
    <property type="component" value="Unassembled WGS sequence"/>
</dbReference>
<dbReference type="GO" id="GO:0006367">
    <property type="term" value="P:transcription initiation at RNA polymerase II promoter"/>
    <property type="evidence" value="ECO:0007669"/>
    <property type="project" value="TreeGrafter"/>
</dbReference>
<sequence length="417" mass="48034">MYNSEDYKREKNKSSKSELVNVSLGNYLQRRNYATFQPSEITKAQLRVHSSVDNEVSNPNSIEYKSYTCDPVIIDNNFAKFISWLRELSKEESYSDIEILIGPLFCHLYLDIFQAGLGEEASVFFFNHLSAVEKLNRDKYIQDLISCFSEENSISFLKEEFRSNKYSIQISENSRERLINFVEEECHITFLQVFQTWFEISVMSNQSNELKCDSVPNECCLNAKFEKIVKVAADLENEHNKLVYSVDVSDVITEINCGFLSRQHGMFGYNQGNIVCIQPLHNFNNLSSINDSKLVKLNGHSTRLYAITISRNYFASSSSDGKICIYKIENFEVVKECLGHIKTVYSLKISSNEFYLASGSEDNTIRLWNLENGQFLRIFVGHEQAVSCLDFHPNCLYFMSGSADKNIRMWNIENGNP</sequence>
<dbReference type="Gene3D" id="1.25.40.500">
    <property type="entry name" value="TFIID subunit TAF5, NTD2 domain"/>
    <property type="match status" value="1"/>
</dbReference>
<evidence type="ECO:0000313" key="10">
    <source>
        <dbReference type="EMBL" id="KAK9883053.1"/>
    </source>
</evidence>
<protein>
    <recommendedName>
        <fullName evidence="9">TFIID subunit TAF5 NTD2 domain-containing protein</fullName>
    </recommendedName>
</protein>
<evidence type="ECO:0000256" key="2">
    <source>
        <dbReference type="ARBA" id="ARBA00009435"/>
    </source>
</evidence>
<reference evidence="10 11" key="1">
    <citation type="submission" date="2023-03" db="EMBL/GenBank/DDBJ databases">
        <title>Genome insight into feeding habits of ladybird beetles.</title>
        <authorList>
            <person name="Li H.-S."/>
            <person name="Huang Y.-H."/>
            <person name="Pang H."/>
        </authorList>
    </citation>
    <scope>NUCLEOTIDE SEQUENCE [LARGE SCALE GENOMIC DNA]</scope>
    <source>
        <strain evidence="10">SYSU_2023b</strain>
        <tissue evidence="10">Whole body</tissue>
    </source>
</reference>
<evidence type="ECO:0000256" key="3">
    <source>
        <dbReference type="ARBA" id="ARBA00022574"/>
    </source>
</evidence>
<dbReference type="PROSITE" id="PS50294">
    <property type="entry name" value="WD_REPEATS_REGION"/>
    <property type="match status" value="2"/>
</dbReference>
<dbReference type="Pfam" id="PF04494">
    <property type="entry name" value="TFIID_NTD2"/>
    <property type="match status" value="1"/>
</dbReference>
<dbReference type="GO" id="GO:0005669">
    <property type="term" value="C:transcription factor TFIID complex"/>
    <property type="evidence" value="ECO:0007669"/>
    <property type="project" value="TreeGrafter"/>
</dbReference>
<comment type="caution">
    <text evidence="10">The sequence shown here is derived from an EMBL/GenBank/DDBJ whole genome shotgun (WGS) entry which is preliminary data.</text>
</comment>
<dbReference type="SUPFAM" id="SSF50978">
    <property type="entry name" value="WD40 repeat-like"/>
    <property type="match status" value="1"/>
</dbReference>
<evidence type="ECO:0000256" key="7">
    <source>
        <dbReference type="ARBA" id="ARBA00023242"/>
    </source>
</evidence>
<dbReference type="InterPro" id="IPR007582">
    <property type="entry name" value="TFIID_NTD2"/>
</dbReference>
<dbReference type="PROSITE" id="PS00678">
    <property type="entry name" value="WD_REPEATS_1"/>
    <property type="match status" value="1"/>
</dbReference>
<dbReference type="Pfam" id="PF00400">
    <property type="entry name" value="WD40"/>
    <property type="match status" value="3"/>
</dbReference>
<dbReference type="PROSITE" id="PS50082">
    <property type="entry name" value="WD_REPEATS_2"/>
    <property type="match status" value="3"/>
</dbReference>
<dbReference type="EMBL" id="JARQZJ010000091">
    <property type="protein sequence ID" value="KAK9883053.1"/>
    <property type="molecule type" value="Genomic_DNA"/>
</dbReference>
<evidence type="ECO:0000256" key="6">
    <source>
        <dbReference type="ARBA" id="ARBA00023163"/>
    </source>
</evidence>
<keyword evidence="5" id="KW-0805">Transcription regulation</keyword>
<organism evidence="10 11">
    <name type="scientific">Henosepilachna vigintioctopunctata</name>
    <dbReference type="NCBI Taxonomy" id="420089"/>
    <lineage>
        <taxon>Eukaryota</taxon>
        <taxon>Metazoa</taxon>
        <taxon>Ecdysozoa</taxon>
        <taxon>Arthropoda</taxon>
        <taxon>Hexapoda</taxon>
        <taxon>Insecta</taxon>
        <taxon>Pterygota</taxon>
        <taxon>Neoptera</taxon>
        <taxon>Endopterygota</taxon>
        <taxon>Coleoptera</taxon>
        <taxon>Polyphaga</taxon>
        <taxon>Cucujiformia</taxon>
        <taxon>Coccinelloidea</taxon>
        <taxon>Coccinellidae</taxon>
        <taxon>Epilachninae</taxon>
        <taxon>Epilachnini</taxon>
        <taxon>Henosepilachna</taxon>
    </lineage>
</organism>
<dbReference type="PANTHER" id="PTHR19879">
    <property type="entry name" value="TRANSCRIPTION INITIATION FACTOR TFIID"/>
    <property type="match status" value="1"/>
</dbReference>
<dbReference type="InterPro" id="IPR001680">
    <property type="entry name" value="WD40_rpt"/>
</dbReference>
<dbReference type="InterPro" id="IPR015943">
    <property type="entry name" value="WD40/YVTN_repeat-like_dom_sf"/>
</dbReference>
<evidence type="ECO:0000256" key="5">
    <source>
        <dbReference type="ARBA" id="ARBA00023015"/>
    </source>
</evidence>
<dbReference type="InterPro" id="IPR020472">
    <property type="entry name" value="WD40_PAC1"/>
</dbReference>
<evidence type="ECO:0000313" key="11">
    <source>
        <dbReference type="Proteomes" id="UP001431783"/>
    </source>
</evidence>
<feature type="domain" description="TFIID subunit TAF5 NTD2" evidence="9">
    <location>
        <begin position="72"/>
        <end position="193"/>
    </location>
</feature>
<dbReference type="InterPro" id="IPR019775">
    <property type="entry name" value="WD40_repeat_CS"/>
</dbReference>
<dbReference type="InterPro" id="IPR037264">
    <property type="entry name" value="TFIID_NTD2_sf"/>
</dbReference>
<gene>
    <name evidence="10" type="ORF">WA026_001261</name>
</gene>
<keyword evidence="7" id="KW-0539">Nucleus</keyword>
<dbReference type="InterPro" id="IPR036322">
    <property type="entry name" value="WD40_repeat_dom_sf"/>
</dbReference>
<evidence type="ECO:0000256" key="8">
    <source>
        <dbReference type="PROSITE-ProRule" id="PRU00221"/>
    </source>
</evidence>
<feature type="repeat" description="WD" evidence="8">
    <location>
        <begin position="297"/>
        <end position="336"/>
    </location>
</feature>
<dbReference type="PRINTS" id="PR00320">
    <property type="entry name" value="GPROTEINBRPT"/>
</dbReference>
<comment type="similarity">
    <text evidence="2">Belongs to the WD repeat TAF5 family.</text>
</comment>
<dbReference type="SMART" id="SM00320">
    <property type="entry name" value="WD40"/>
    <property type="match status" value="3"/>
</dbReference>
<dbReference type="PANTHER" id="PTHR19879:SF1">
    <property type="entry name" value="CANNONBALL-RELATED"/>
    <property type="match status" value="1"/>
</dbReference>
<dbReference type="GO" id="GO:0016251">
    <property type="term" value="F:RNA polymerase II general transcription initiation factor activity"/>
    <property type="evidence" value="ECO:0007669"/>
    <property type="project" value="TreeGrafter"/>
</dbReference>
<accession>A0AAW1URA0</accession>
<feature type="repeat" description="WD" evidence="8">
    <location>
        <begin position="337"/>
        <end position="378"/>
    </location>
</feature>
<feature type="repeat" description="WD" evidence="8">
    <location>
        <begin position="379"/>
        <end position="417"/>
    </location>
</feature>
<evidence type="ECO:0000256" key="1">
    <source>
        <dbReference type="ARBA" id="ARBA00004123"/>
    </source>
</evidence>
<evidence type="ECO:0000259" key="9">
    <source>
        <dbReference type="Pfam" id="PF04494"/>
    </source>
</evidence>
<dbReference type="Gene3D" id="2.130.10.10">
    <property type="entry name" value="YVTN repeat-like/Quinoprotein amine dehydrogenase"/>
    <property type="match status" value="1"/>
</dbReference>
<keyword evidence="11" id="KW-1185">Reference proteome</keyword>
<evidence type="ECO:0000256" key="4">
    <source>
        <dbReference type="ARBA" id="ARBA00022737"/>
    </source>
</evidence>
<keyword evidence="6" id="KW-0804">Transcription</keyword>
<keyword evidence="3 8" id="KW-0853">WD repeat</keyword>
<dbReference type="SUPFAM" id="SSF160897">
    <property type="entry name" value="Taf5 N-terminal domain-like"/>
    <property type="match status" value="1"/>
</dbReference>
<comment type="subcellular location">
    <subcellularLocation>
        <location evidence="1">Nucleus</location>
    </subcellularLocation>
</comment>
<name>A0AAW1URA0_9CUCU</name>
<keyword evidence="4" id="KW-0677">Repeat</keyword>
<dbReference type="AlphaFoldDB" id="A0AAW1URA0"/>
<proteinExistence type="inferred from homology"/>